<dbReference type="InterPro" id="IPR011010">
    <property type="entry name" value="DNA_brk_join_enz"/>
</dbReference>
<keyword evidence="5" id="KW-0233">DNA recombination</keyword>
<dbReference type="PROSITE" id="PS51900">
    <property type="entry name" value="CB"/>
    <property type="match status" value="1"/>
</dbReference>
<organism evidence="9 10">
    <name type="scientific">Clostridium ganghwense</name>
    <dbReference type="NCBI Taxonomy" id="312089"/>
    <lineage>
        <taxon>Bacteria</taxon>
        <taxon>Bacillati</taxon>
        <taxon>Bacillota</taxon>
        <taxon>Clostridia</taxon>
        <taxon>Eubacteriales</taxon>
        <taxon>Clostridiaceae</taxon>
        <taxon>Clostridium</taxon>
    </lineage>
</organism>
<comment type="function">
    <text evidence="1">Site-specific tyrosine recombinase, which acts by catalyzing the cutting and rejoining of the recombining DNA molecules.</text>
</comment>
<dbReference type="PANTHER" id="PTHR30349">
    <property type="entry name" value="PHAGE INTEGRASE-RELATED"/>
    <property type="match status" value="1"/>
</dbReference>
<dbReference type="Proteomes" id="UP001079657">
    <property type="component" value="Unassembled WGS sequence"/>
</dbReference>
<keyword evidence="4 6" id="KW-0238">DNA-binding</keyword>
<reference evidence="9" key="1">
    <citation type="submission" date="2022-12" db="EMBL/GenBank/DDBJ databases">
        <authorList>
            <person name="Wang J."/>
        </authorList>
    </citation>
    <scope>NUCLEOTIDE SEQUENCE</scope>
    <source>
        <strain evidence="9">HY-42-06</strain>
    </source>
</reference>
<keyword evidence="10" id="KW-1185">Reference proteome</keyword>
<comment type="similarity">
    <text evidence="2">Belongs to the 'phage' integrase family.</text>
</comment>
<dbReference type="InterPro" id="IPR013762">
    <property type="entry name" value="Integrase-like_cat_sf"/>
</dbReference>
<dbReference type="Gene3D" id="1.10.443.10">
    <property type="entry name" value="Intergrase catalytic core"/>
    <property type="match status" value="1"/>
</dbReference>
<dbReference type="InterPro" id="IPR028259">
    <property type="entry name" value="AP2-like_int_N"/>
</dbReference>
<evidence type="ECO:0000256" key="1">
    <source>
        <dbReference type="ARBA" id="ARBA00003283"/>
    </source>
</evidence>
<gene>
    <name evidence="9" type="ORF">OXH55_11435</name>
</gene>
<dbReference type="InterPro" id="IPR044068">
    <property type="entry name" value="CB"/>
</dbReference>
<name>A0ABT4CTG8_9CLOT</name>
<proteinExistence type="inferred from homology"/>
<evidence type="ECO:0000259" key="7">
    <source>
        <dbReference type="PROSITE" id="PS51898"/>
    </source>
</evidence>
<evidence type="ECO:0000313" key="9">
    <source>
        <dbReference type="EMBL" id="MCY6371249.1"/>
    </source>
</evidence>
<evidence type="ECO:0000256" key="6">
    <source>
        <dbReference type="PROSITE-ProRule" id="PRU01248"/>
    </source>
</evidence>
<accession>A0ABT4CTG8</accession>
<dbReference type="RefSeq" id="WP_268050120.1">
    <property type="nucleotide sequence ID" value="NZ_JAPQES010000004.1"/>
</dbReference>
<dbReference type="CDD" id="cd01189">
    <property type="entry name" value="INT_ICEBs1_C_like"/>
    <property type="match status" value="1"/>
</dbReference>
<dbReference type="Gene3D" id="1.10.150.130">
    <property type="match status" value="1"/>
</dbReference>
<evidence type="ECO:0000256" key="2">
    <source>
        <dbReference type="ARBA" id="ARBA00008857"/>
    </source>
</evidence>
<dbReference type="InterPro" id="IPR002104">
    <property type="entry name" value="Integrase_catalytic"/>
</dbReference>
<evidence type="ECO:0000313" key="10">
    <source>
        <dbReference type="Proteomes" id="UP001079657"/>
    </source>
</evidence>
<feature type="domain" description="Tyr recombinase" evidence="7">
    <location>
        <begin position="172"/>
        <end position="369"/>
    </location>
</feature>
<evidence type="ECO:0000259" key="8">
    <source>
        <dbReference type="PROSITE" id="PS51900"/>
    </source>
</evidence>
<dbReference type="InterPro" id="IPR004107">
    <property type="entry name" value="Integrase_SAM-like_N"/>
</dbReference>
<dbReference type="EMBL" id="JAPQES010000004">
    <property type="protein sequence ID" value="MCY6371249.1"/>
    <property type="molecule type" value="Genomic_DNA"/>
</dbReference>
<feature type="domain" description="Core-binding (CB)" evidence="8">
    <location>
        <begin position="62"/>
        <end position="145"/>
    </location>
</feature>
<evidence type="ECO:0000256" key="3">
    <source>
        <dbReference type="ARBA" id="ARBA00022908"/>
    </source>
</evidence>
<evidence type="ECO:0000256" key="5">
    <source>
        <dbReference type="ARBA" id="ARBA00023172"/>
    </source>
</evidence>
<dbReference type="InterPro" id="IPR010998">
    <property type="entry name" value="Integrase_recombinase_N"/>
</dbReference>
<dbReference type="Pfam" id="PF00589">
    <property type="entry name" value="Phage_integrase"/>
    <property type="match status" value="1"/>
</dbReference>
<protein>
    <submittedName>
        <fullName evidence="9">Tyrosine-type recombinase/integrase</fullName>
    </submittedName>
</protein>
<dbReference type="InterPro" id="IPR050090">
    <property type="entry name" value="Tyrosine_recombinase_XerCD"/>
</dbReference>
<comment type="caution">
    <text evidence="9">The sequence shown here is derived from an EMBL/GenBank/DDBJ whole genome shotgun (WGS) entry which is preliminary data.</text>
</comment>
<sequence>MQGGVRKRGSTWYYYFDLGKIDGKRKKIERKGGNTKKEAEAALRKALREYENCGSIVNESSISTSDYLDYWYKEYVLINCKYNTQLNYKRIIANHIKPILGIYKLKSLTPATLQEFLNKKYINGFSKNTLSGFYGVLSGALRMAVYPYKLIKENPMQYVTMPKYNQIKKDKDDLKVITLEQFNKIINRFPQGSSFYIPLQIAFNTGMRASEVCGLTWDCIDFKKKTIKVEKIIIKKEREWVFGTPKTKSSNRSILIGKTLVNILKHHKKHKIKNKLQYGKYYTDSNFVCTKENGQLVSTDSLKYLSRVVNYELGITFNFHSLRHTHATMLLESGANIKDIQHRLGHSQLSTTMDTYSHITDKLKQDSVDKFESIISTIK</sequence>
<dbReference type="Pfam" id="PF14659">
    <property type="entry name" value="Phage_int_SAM_3"/>
    <property type="match status" value="1"/>
</dbReference>
<dbReference type="SUPFAM" id="SSF56349">
    <property type="entry name" value="DNA breaking-rejoining enzymes"/>
    <property type="match status" value="1"/>
</dbReference>
<keyword evidence="3" id="KW-0229">DNA integration</keyword>
<dbReference type="Pfam" id="PF14657">
    <property type="entry name" value="Arm-DNA-bind_4"/>
    <property type="match status" value="1"/>
</dbReference>
<dbReference type="PANTHER" id="PTHR30349:SF64">
    <property type="entry name" value="PROPHAGE INTEGRASE INTD-RELATED"/>
    <property type="match status" value="1"/>
</dbReference>
<evidence type="ECO:0000256" key="4">
    <source>
        <dbReference type="ARBA" id="ARBA00023125"/>
    </source>
</evidence>
<dbReference type="PROSITE" id="PS51898">
    <property type="entry name" value="TYR_RECOMBINASE"/>
    <property type="match status" value="1"/>
</dbReference>